<gene>
    <name evidence="1" type="ORF">A1Q1_02396</name>
</gene>
<name>J6EVH5_TRIAS</name>
<dbReference type="GeneID" id="25985910"/>
<dbReference type="RefSeq" id="XP_014180816.1">
    <property type="nucleotide sequence ID" value="XM_014325341.1"/>
</dbReference>
<evidence type="ECO:0000313" key="2">
    <source>
        <dbReference type="Proteomes" id="UP000002748"/>
    </source>
</evidence>
<dbReference type="VEuPathDB" id="FungiDB:A1Q1_02396"/>
<sequence length="93" mass="9998">MCEPSRELCQAVRHVSAIARPRFSKVVLGLVTLSACSPPADPISPAREVLAYLLCSYATTLNGSLVYNLLVDLAPKHGGGEHLFWDEVYAALG</sequence>
<dbReference type="HOGENOM" id="CLU_2401243_0_0_1"/>
<comment type="caution">
    <text evidence="1">The sequence shown here is derived from an EMBL/GenBank/DDBJ whole genome shotgun (WGS) entry which is preliminary data.</text>
</comment>
<dbReference type="KEGG" id="tasa:A1Q1_02396"/>
<proteinExistence type="predicted"/>
<organism evidence="1 2">
    <name type="scientific">Trichosporon asahii var. asahii (strain ATCC 90039 / CBS 2479 / JCM 2466 / KCTC 7840 / NBRC 103889/ NCYC 2677 / UAMH 7654)</name>
    <name type="common">Yeast</name>
    <dbReference type="NCBI Taxonomy" id="1186058"/>
    <lineage>
        <taxon>Eukaryota</taxon>
        <taxon>Fungi</taxon>
        <taxon>Dikarya</taxon>
        <taxon>Basidiomycota</taxon>
        <taxon>Agaricomycotina</taxon>
        <taxon>Tremellomycetes</taxon>
        <taxon>Trichosporonales</taxon>
        <taxon>Trichosporonaceae</taxon>
        <taxon>Trichosporon</taxon>
    </lineage>
</organism>
<dbReference type="AlphaFoldDB" id="J6EVH5"/>
<accession>J6EVH5</accession>
<reference evidence="1 2" key="1">
    <citation type="journal article" date="2012" name="Eukaryot. Cell">
        <title>Draft genome sequence of CBS 2479, the standard type strain of Trichosporon asahii.</title>
        <authorList>
            <person name="Yang R.Y."/>
            <person name="Li H.T."/>
            <person name="Zhu H."/>
            <person name="Zhou G.P."/>
            <person name="Wang M."/>
            <person name="Wang L."/>
        </authorList>
    </citation>
    <scope>NUCLEOTIDE SEQUENCE [LARGE SCALE GENOMIC DNA]</scope>
    <source>
        <strain evidence="2">ATCC 90039 / CBS 2479 / JCM 2466 / KCTC 7840 / NCYC 2677 / UAMH 7654</strain>
    </source>
</reference>
<evidence type="ECO:0000313" key="1">
    <source>
        <dbReference type="EMBL" id="EJT48594.1"/>
    </source>
</evidence>
<protein>
    <submittedName>
        <fullName evidence="1">Uncharacterized protein</fullName>
    </submittedName>
</protein>
<dbReference type="EMBL" id="ALBS01000197">
    <property type="protein sequence ID" value="EJT48594.1"/>
    <property type="molecule type" value="Genomic_DNA"/>
</dbReference>
<dbReference type="Proteomes" id="UP000002748">
    <property type="component" value="Unassembled WGS sequence"/>
</dbReference>